<accession>A0A8H6TGK0</accession>
<keyword evidence="4" id="KW-1185">Reference proteome</keyword>
<evidence type="ECO:0000256" key="2">
    <source>
        <dbReference type="SAM" id="SignalP"/>
    </source>
</evidence>
<organism evidence="3 4">
    <name type="scientific">Mycena chlorophos</name>
    <name type="common">Agaric fungus</name>
    <name type="synonym">Agaricus chlorophos</name>
    <dbReference type="NCBI Taxonomy" id="658473"/>
    <lineage>
        <taxon>Eukaryota</taxon>
        <taxon>Fungi</taxon>
        <taxon>Dikarya</taxon>
        <taxon>Basidiomycota</taxon>
        <taxon>Agaricomycotina</taxon>
        <taxon>Agaricomycetes</taxon>
        <taxon>Agaricomycetidae</taxon>
        <taxon>Agaricales</taxon>
        <taxon>Marasmiineae</taxon>
        <taxon>Mycenaceae</taxon>
        <taxon>Mycena</taxon>
    </lineage>
</organism>
<keyword evidence="1" id="KW-0812">Transmembrane</keyword>
<evidence type="ECO:0000313" key="3">
    <source>
        <dbReference type="EMBL" id="KAF7316926.1"/>
    </source>
</evidence>
<dbReference type="OrthoDB" id="331263at2759"/>
<reference evidence="3" key="1">
    <citation type="submission" date="2020-05" db="EMBL/GenBank/DDBJ databases">
        <title>Mycena genomes resolve the evolution of fungal bioluminescence.</title>
        <authorList>
            <person name="Tsai I.J."/>
        </authorList>
    </citation>
    <scope>NUCLEOTIDE SEQUENCE</scope>
    <source>
        <strain evidence="3">110903Hualien_Pintung</strain>
    </source>
</reference>
<dbReference type="InterPro" id="IPR007245">
    <property type="entry name" value="PIG-T"/>
</dbReference>
<evidence type="ECO:0000313" key="4">
    <source>
        <dbReference type="Proteomes" id="UP000613580"/>
    </source>
</evidence>
<evidence type="ECO:0000256" key="1">
    <source>
        <dbReference type="SAM" id="Phobius"/>
    </source>
</evidence>
<gene>
    <name evidence="3" type="ORF">HMN09_00426800</name>
</gene>
<keyword evidence="1" id="KW-0472">Membrane</keyword>
<dbReference type="PANTHER" id="PTHR12959">
    <property type="entry name" value="GPI TRANSAMIDASE COMPONENT PIG-T-RELATED"/>
    <property type="match status" value="1"/>
</dbReference>
<feature type="transmembrane region" description="Helical" evidence="1">
    <location>
        <begin position="482"/>
        <end position="503"/>
    </location>
</feature>
<dbReference type="Proteomes" id="UP000613580">
    <property type="component" value="Unassembled WGS sequence"/>
</dbReference>
<keyword evidence="1" id="KW-1133">Transmembrane helix</keyword>
<keyword evidence="2" id="KW-0732">Signal</keyword>
<proteinExistence type="predicted"/>
<dbReference type="EMBL" id="JACAZE010000005">
    <property type="protein sequence ID" value="KAF7316926.1"/>
    <property type="molecule type" value="Genomic_DNA"/>
</dbReference>
<protein>
    <submittedName>
        <fullName evidence="3">GPI transamidase component GPI16</fullName>
    </submittedName>
</protein>
<dbReference type="GO" id="GO:0016255">
    <property type="term" value="P:attachment of GPI anchor to protein"/>
    <property type="evidence" value="ECO:0007669"/>
    <property type="project" value="InterPro"/>
</dbReference>
<comment type="caution">
    <text evidence="3">The sequence shown here is derived from an EMBL/GenBank/DDBJ whole genome shotgun (WGS) entry which is preliminary data.</text>
</comment>
<feature type="signal peptide" evidence="2">
    <location>
        <begin position="1"/>
        <end position="18"/>
    </location>
</feature>
<dbReference type="PANTHER" id="PTHR12959:SF11">
    <property type="entry name" value="GPI TRANSAMIDASE COMPONENT PIG-T"/>
    <property type="match status" value="1"/>
</dbReference>
<sequence length="514" mass="57582">MCCRRLAFWACLPLAVLGLSETFHEQLHIRSLPDGKVASRFSFSTILAGAHPPSPHNRSLDDDPQHYTLFPLGLGQILREYAVTEMHLTLNAGKWSYDRWGYPEEDGVGTGAELWAWMADGADATVDQRWLGLRNALAGLFCASLGSLDELRTTSPGFVFAPGALPDWPFPHAIRHASLPSEHVCTENLTPFLKLLPCKSSSGLASLLNPHRLFEADWHGMGLHVSWLPEEGVQVRLTFQTVSDPLRPSNKRDWSFGSLFDRTIQRSCPVASSSEIAVALPFRVPYTISPEPSLVDSGLAIFDVSQMEKPLDVSLHWPQGFQYSTSALAEAPLSIRRTLKGYTQDNGELSVLIKNDQDRSVDVAYLETMPWIVQFYLHTLILQIDGVTRPELLRNITYTPPVPHSRATMFQVIVQIPPRSTLKLSMDITKAFLRYTEHPPDAQRGWDLPPAVFVPLDSEPQRRIYAPTLLVDLATPDFSMPYNVIIFTCSLIAFIFGSIFNYLTRRFVVLQVPS</sequence>
<dbReference type="GO" id="GO:0042765">
    <property type="term" value="C:GPI-anchor transamidase complex"/>
    <property type="evidence" value="ECO:0007669"/>
    <property type="project" value="InterPro"/>
</dbReference>
<feature type="chain" id="PRO_5034324374" evidence="2">
    <location>
        <begin position="19"/>
        <end position="514"/>
    </location>
</feature>
<dbReference type="Pfam" id="PF04113">
    <property type="entry name" value="Gpi16"/>
    <property type="match status" value="2"/>
</dbReference>
<name>A0A8H6TGK0_MYCCL</name>
<dbReference type="AlphaFoldDB" id="A0A8H6TGK0"/>